<evidence type="ECO:0000313" key="1">
    <source>
        <dbReference type="EMBL" id="KZT65178.1"/>
    </source>
</evidence>
<dbReference type="InterPro" id="IPR023213">
    <property type="entry name" value="CAT-like_dom_sf"/>
</dbReference>
<accession>A0A165M3A8</accession>
<proteinExistence type="predicted"/>
<feature type="non-terminal residue" evidence="1">
    <location>
        <position position="173"/>
    </location>
</feature>
<dbReference type="Proteomes" id="UP000076727">
    <property type="component" value="Unassembled WGS sequence"/>
</dbReference>
<sequence>MARVDFRVAQAALEQLADMVRGQTGERGVSKQDCLTAYVVTVLNRCGEGPIDVVTNAASYRHTAAPIVDSEVAGNPIYIIRTELERGTGRLGSVALAIRRSIEKWREPSFITAYMSVASHLMLDAANADRSMFFAAEAGALSVNSTLSLDWPSVDFGYPGKARFHTCGVNDKY</sequence>
<name>A0A165M3A8_9APHY</name>
<keyword evidence="2" id="KW-1185">Reference proteome</keyword>
<protein>
    <submittedName>
        <fullName evidence="1">Uncharacterized protein</fullName>
    </submittedName>
</protein>
<dbReference type="EMBL" id="KV429110">
    <property type="protein sequence ID" value="KZT65178.1"/>
    <property type="molecule type" value="Genomic_DNA"/>
</dbReference>
<evidence type="ECO:0000313" key="2">
    <source>
        <dbReference type="Proteomes" id="UP000076727"/>
    </source>
</evidence>
<dbReference type="AlphaFoldDB" id="A0A165M3A8"/>
<organism evidence="1 2">
    <name type="scientific">Daedalea quercina L-15889</name>
    <dbReference type="NCBI Taxonomy" id="1314783"/>
    <lineage>
        <taxon>Eukaryota</taxon>
        <taxon>Fungi</taxon>
        <taxon>Dikarya</taxon>
        <taxon>Basidiomycota</taxon>
        <taxon>Agaricomycotina</taxon>
        <taxon>Agaricomycetes</taxon>
        <taxon>Polyporales</taxon>
        <taxon>Fomitopsis</taxon>
    </lineage>
</organism>
<dbReference type="Gene3D" id="3.30.559.10">
    <property type="entry name" value="Chloramphenicol acetyltransferase-like domain"/>
    <property type="match status" value="1"/>
</dbReference>
<gene>
    <name evidence="1" type="ORF">DAEQUDRAFT_653195</name>
</gene>
<dbReference type="OrthoDB" id="1862401at2759"/>
<reference evidence="1 2" key="1">
    <citation type="journal article" date="2016" name="Mol. Biol. Evol.">
        <title>Comparative Genomics of Early-Diverging Mushroom-Forming Fungi Provides Insights into the Origins of Lignocellulose Decay Capabilities.</title>
        <authorList>
            <person name="Nagy L.G."/>
            <person name="Riley R."/>
            <person name="Tritt A."/>
            <person name="Adam C."/>
            <person name="Daum C."/>
            <person name="Floudas D."/>
            <person name="Sun H."/>
            <person name="Yadav J.S."/>
            <person name="Pangilinan J."/>
            <person name="Larsson K.H."/>
            <person name="Matsuura K."/>
            <person name="Barry K."/>
            <person name="Labutti K."/>
            <person name="Kuo R."/>
            <person name="Ohm R.A."/>
            <person name="Bhattacharya S.S."/>
            <person name="Shirouzu T."/>
            <person name="Yoshinaga Y."/>
            <person name="Martin F.M."/>
            <person name="Grigoriev I.V."/>
            <person name="Hibbett D.S."/>
        </authorList>
    </citation>
    <scope>NUCLEOTIDE SEQUENCE [LARGE SCALE GENOMIC DNA]</scope>
    <source>
        <strain evidence="1 2">L-15889</strain>
    </source>
</reference>